<dbReference type="GO" id="GO:0004386">
    <property type="term" value="F:helicase activity"/>
    <property type="evidence" value="ECO:0007669"/>
    <property type="project" value="UniProtKB-KW"/>
</dbReference>
<dbReference type="EMBL" id="SNSC02000013">
    <property type="protein sequence ID" value="TID18955.1"/>
    <property type="molecule type" value="Genomic_DNA"/>
</dbReference>
<keyword evidence="1" id="KW-0347">Helicase</keyword>
<proteinExistence type="predicted"/>
<keyword evidence="1" id="KW-0378">Hydrolase</keyword>
<sequence length="76" mass="8569">MTFEVCWVTQLGEESVEKPRDREAVAPKVKRNFCIDHTEPREALEMVEACGNIWPFGKLVDGCEYLLIVVGAEDGL</sequence>
<reference evidence="1 2" key="1">
    <citation type="submission" date="2019-04" db="EMBL/GenBank/DDBJ databases">
        <title>High contiguity whole genome sequence and gene annotation resource for two Venturia nashicola isolates.</title>
        <authorList>
            <person name="Prokchorchik M."/>
            <person name="Won K."/>
            <person name="Lee Y."/>
            <person name="Choi E.D."/>
            <person name="Segonzac C."/>
            <person name="Sohn K.H."/>
        </authorList>
    </citation>
    <scope>NUCLEOTIDE SEQUENCE [LARGE SCALE GENOMIC DNA]</scope>
    <source>
        <strain evidence="1 2">PRI2</strain>
    </source>
</reference>
<keyword evidence="1" id="KW-0067">ATP-binding</keyword>
<comment type="caution">
    <text evidence="1">The sequence shown here is derived from an EMBL/GenBank/DDBJ whole genome shotgun (WGS) entry which is preliminary data.</text>
</comment>
<name>A0A4Z1P445_9PEZI</name>
<dbReference type="AlphaFoldDB" id="A0A4Z1P445"/>
<organism evidence="1 2">
    <name type="scientific">Venturia nashicola</name>
    <dbReference type="NCBI Taxonomy" id="86259"/>
    <lineage>
        <taxon>Eukaryota</taxon>
        <taxon>Fungi</taxon>
        <taxon>Dikarya</taxon>
        <taxon>Ascomycota</taxon>
        <taxon>Pezizomycotina</taxon>
        <taxon>Dothideomycetes</taxon>
        <taxon>Pleosporomycetidae</taxon>
        <taxon>Venturiales</taxon>
        <taxon>Venturiaceae</taxon>
        <taxon>Venturia</taxon>
    </lineage>
</organism>
<gene>
    <name evidence="1" type="ORF">E6O75_ATG06076</name>
</gene>
<keyword evidence="2" id="KW-1185">Reference proteome</keyword>
<keyword evidence="1" id="KW-0547">Nucleotide-binding</keyword>
<evidence type="ECO:0000313" key="1">
    <source>
        <dbReference type="EMBL" id="TID18955.1"/>
    </source>
</evidence>
<evidence type="ECO:0000313" key="2">
    <source>
        <dbReference type="Proteomes" id="UP000298493"/>
    </source>
</evidence>
<accession>A0A4Z1P445</accession>
<protein>
    <submittedName>
        <fullName evidence="1">Putative ATP-dependent RNA helicase</fullName>
    </submittedName>
</protein>
<dbReference type="Proteomes" id="UP000298493">
    <property type="component" value="Unassembled WGS sequence"/>
</dbReference>